<dbReference type="InterPro" id="IPR014284">
    <property type="entry name" value="RNA_pol_sigma-70_dom"/>
</dbReference>
<evidence type="ECO:0000256" key="5">
    <source>
        <dbReference type="ARBA" id="ARBA00023163"/>
    </source>
</evidence>
<evidence type="ECO:0000313" key="9">
    <source>
        <dbReference type="Proteomes" id="UP000515344"/>
    </source>
</evidence>
<keyword evidence="9" id="KW-1185">Reference proteome</keyword>
<feature type="domain" description="RNA polymerase sigma-70 region 2" evidence="6">
    <location>
        <begin position="58"/>
        <end position="123"/>
    </location>
</feature>
<dbReference type="CDD" id="cd06171">
    <property type="entry name" value="Sigma70_r4"/>
    <property type="match status" value="1"/>
</dbReference>
<proteinExistence type="inferred from homology"/>
<dbReference type="GO" id="GO:0006352">
    <property type="term" value="P:DNA-templated transcription initiation"/>
    <property type="evidence" value="ECO:0007669"/>
    <property type="project" value="InterPro"/>
</dbReference>
<evidence type="ECO:0000259" key="6">
    <source>
        <dbReference type="Pfam" id="PF04542"/>
    </source>
</evidence>
<evidence type="ECO:0000256" key="2">
    <source>
        <dbReference type="ARBA" id="ARBA00023015"/>
    </source>
</evidence>
<reference evidence="9" key="1">
    <citation type="submission" date="2020-08" db="EMBL/GenBank/DDBJ databases">
        <title>Lacibacter sp. S13-6-6 genome sequencing.</title>
        <authorList>
            <person name="Jin L."/>
        </authorList>
    </citation>
    <scope>NUCLEOTIDE SEQUENCE [LARGE SCALE GENOMIC DNA]</scope>
    <source>
        <strain evidence="9">S13-6-6</strain>
    </source>
</reference>
<dbReference type="Pfam" id="PF08281">
    <property type="entry name" value="Sigma70_r4_2"/>
    <property type="match status" value="1"/>
</dbReference>
<dbReference type="AlphaFoldDB" id="A0A7G5XBY3"/>
<dbReference type="InterPro" id="IPR013324">
    <property type="entry name" value="RNA_pol_sigma_r3/r4-like"/>
</dbReference>
<dbReference type="InterPro" id="IPR013249">
    <property type="entry name" value="RNA_pol_sigma70_r4_t2"/>
</dbReference>
<dbReference type="Proteomes" id="UP000515344">
    <property type="component" value="Chromosome"/>
</dbReference>
<evidence type="ECO:0000259" key="7">
    <source>
        <dbReference type="Pfam" id="PF08281"/>
    </source>
</evidence>
<organism evidence="8 9">
    <name type="scientific">Lacibacter sediminis</name>
    <dbReference type="NCBI Taxonomy" id="2760713"/>
    <lineage>
        <taxon>Bacteria</taxon>
        <taxon>Pseudomonadati</taxon>
        <taxon>Bacteroidota</taxon>
        <taxon>Chitinophagia</taxon>
        <taxon>Chitinophagales</taxon>
        <taxon>Chitinophagaceae</taxon>
        <taxon>Lacibacter</taxon>
    </lineage>
</organism>
<dbReference type="NCBIfam" id="TIGR02937">
    <property type="entry name" value="sigma70-ECF"/>
    <property type="match status" value="1"/>
</dbReference>
<dbReference type="Pfam" id="PF04542">
    <property type="entry name" value="Sigma70_r2"/>
    <property type="match status" value="1"/>
</dbReference>
<keyword evidence="4" id="KW-0238">DNA-binding</keyword>
<evidence type="ECO:0000256" key="1">
    <source>
        <dbReference type="ARBA" id="ARBA00010641"/>
    </source>
</evidence>
<gene>
    <name evidence="8" type="ORF">H4075_12900</name>
</gene>
<evidence type="ECO:0000313" key="8">
    <source>
        <dbReference type="EMBL" id="QNA42986.1"/>
    </source>
</evidence>
<dbReference type="Gene3D" id="1.10.1740.10">
    <property type="match status" value="1"/>
</dbReference>
<evidence type="ECO:0000256" key="3">
    <source>
        <dbReference type="ARBA" id="ARBA00023082"/>
    </source>
</evidence>
<dbReference type="SUPFAM" id="SSF88659">
    <property type="entry name" value="Sigma3 and sigma4 domains of RNA polymerase sigma factors"/>
    <property type="match status" value="1"/>
</dbReference>
<dbReference type="PANTHER" id="PTHR43133">
    <property type="entry name" value="RNA POLYMERASE ECF-TYPE SIGMA FACTO"/>
    <property type="match status" value="1"/>
</dbReference>
<dbReference type="InterPro" id="IPR007627">
    <property type="entry name" value="RNA_pol_sigma70_r2"/>
</dbReference>
<dbReference type="EMBL" id="CP060007">
    <property type="protein sequence ID" value="QNA42986.1"/>
    <property type="molecule type" value="Genomic_DNA"/>
</dbReference>
<dbReference type="KEGG" id="lacs:H4075_12900"/>
<keyword evidence="5" id="KW-0804">Transcription</keyword>
<evidence type="ECO:0000256" key="4">
    <source>
        <dbReference type="ARBA" id="ARBA00023125"/>
    </source>
</evidence>
<dbReference type="SUPFAM" id="SSF88946">
    <property type="entry name" value="Sigma2 domain of RNA polymerase sigma factors"/>
    <property type="match status" value="1"/>
</dbReference>
<name>A0A7G5XBY3_9BACT</name>
<protein>
    <submittedName>
        <fullName evidence="8">Sigma-70 family RNA polymerase sigma factor</fullName>
    </submittedName>
</protein>
<dbReference type="InterPro" id="IPR013325">
    <property type="entry name" value="RNA_pol_sigma_r2"/>
</dbReference>
<dbReference type="InterPro" id="IPR039425">
    <property type="entry name" value="RNA_pol_sigma-70-like"/>
</dbReference>
<keyword evidence="3" id="KW-0731">Sigma factor</keyword>
<dbReference type="Gene3D" id="1.10.10.10">
    <property type="entry name" value="Winged helix-like DNA-binding domain superfamily/Winged helix DNA-binding domain"/>
    <property type="match status" value="1"/>
</dbReference>
<accession>A0A7G5XBY3</accession>
<keyword evidence="2" id="KW-0805">Transcription regulation</keyword>
<dbReference type="GO" id="GO:0003677">
    <property type="term" value="F:DNA binding"/>
    <property type="evidence" value="ECO:0007669"/>
    <property type="project" value="UniProtKB-KW"/>
</dbReference>
<dbReference type="InterPro" id="IPR036388">
    <property type="entry name" value="WH-like_DNA-bd_sf"/>
</dbReference>
<feature type="domain" description="RNA polymerase sigma factor 70 region 4 type 2" evidence="7">
    <location>
        <begin position="155"/>
        <end position="206"/>
    </location>
</feature>
<sequence>MQPFLELHNISKKYFYLTSRLNLFGLAFIKAKDETTLTDAELVQLYRANADLNVLSNLYQRYMDLIYGICLKYLKDPEAAKDAVINIYEELIAKLKQHEVSNFKSWLYTLSRNHCLMQLRKEKGHHTVEIPETFMQSGELMHPDAVEQKEEQLNSMEKCLEQLPAEQKTCVTLFYLQGKSYDEITVQTGIEWNKVRSYIQNGRRNLKLCMEKKAADSI</sequence>
<dbReference type="PANTHER" id="PTHR43133:SF8">
    <property type="entry name" value="RNA POLYMERASE SIGMA FACTOR HI_1459-RELATED"/>
    <property type="match status" value="1"/>
</dbReference>
<comment type="similarity">
    <text evidence="1">Belongs to the sigma-70 factor family. ECF subfamily.</text>
</comment>
<dbReference type="GO" id="GO:0016987">
    <property type="term" value="F:sigma factor activity"/>
    <property type="evidence" value="ECO:0007669"/>
    <property type="project" value="UniProtKB-KW"/>
</dbReference>